<keyword evidence="3 6" id="KW-0812">Transmembrane</keyword>
<dbReference type="Pfam" id="PF00892">
    <property type="entry name" value="EamA"/>
    <property type="match status" value="2"/>
</dbReference>
<feature type="transmembrane region" description="Helical" evidence="6">
    <location>
        <begin position="216"/>
        <end position="236"/>
    </location>
</feature>
<evidence type="ECO:0000256" key="6">
    <source>
        <dbReference type="RuleBase" id="RU363077"/>
    </source>
</evidence>
<feature type="transmembrane region" description="Helical" evidence="6">
    <location>
        <begin position="256"/>
        <end position="274"/>
    </location>
</feature>
<dbReference type="EnsemblPlants" id="Kaladp0089s0092.1.v1.1">
    <property type="protein sequence ID" value="Kaladp0089s0092.1.v1.1"/>
    <property type="gene ID" value="Kaladp0089s0092.v1.1"/>
</dbReference>
<organism evidence="9 10">
    <name type="scientific">Kalanchoe fedtschenkoi</name>
    <name type="common">Lavender scallops</name>
    <name type="synonym">South American air plant</name>
    <dbReference type="NCBI Taxonomy" id="63787"/>
    <lineage>
        <taxon>Eukaryota</taxon>
        <taxon>Viridiplantae</taxon>
        <taxon>Streptophyta</taxon>
        <taxon>Embryophyta</taxon>
        <taxon>Tracheophyta</taxon>
        <taxon>Spermatophyta</taxon>
        <taxon>Magnoliopsida</taxon>
        <taxon>eudicotyledons</taxon>
        <taxon>Gunneridae</taxon>
        <taxon>Pentapetalae</taxon>
        <taxon>Saxifragales</taxon>
        <taxon>Crassulaceae</taxon>
        <taxon>Kalanchoe</taxon>
    </lineage>
</organism>
<evidence type="ECO:0000256" key="7">
    <source>
        <dbReference type="SAM" id="MobiDB-lite"/>
    </source>
</evidence>
<sequence length="367" mass="39921">MALISLYRMNLLAEYKFHFLMVLGNIGCAFSYFITNFAFNHGMRPPVYTVYRLAIGGCVLLPFAYVIERKRLPSLTAGLLCKICLLSLSGTSLPIITFFEGMRCTSPTVAAAVNNTIPCIVFVLAVILRLESLKIRSGRGMAKVAGSVLSLAGVTIMTIYKGQPLSRFKEAPLHMEDQAIQEEWIKGSILVVVSCLSFSFSYILQAKTLKKYPGQVSLAVWMNLIGAAMSAVYAAATTKLEPSAWALGFDVRLLAILYGGLSGSGFLIFVQLWCTKEKGAVFMTMFNPLTTFMSAFVAYFLVGSTLFLGSIIGAVVVVVGLYSLLWGKQGDEKKKMNNGSKDEEGAAGFASTSSSELRLDVDEETHA</sequence>
<dbReference type="InterPro" id="IPR030184">
    <property type="entry name" value="WAT1-related"/>
</dbReference>
<evidence type="ECO:0000256" key="3">
    <source>
        <dbReference type="ARBA" id="ARBA00022692"/>
    </source>
</evidence>
<dbReference type="PANTHER" id="PTHR31218">
    <property type="entry name" value="WAT1-RELATED PROTEIN"/>
    <property type="match status" value="1"/>
</dbReference>
<feature type="domain" description="EamA" evidence="8">
    <location>
        <begin position="19"/>
        <end position="157"/>
    </location>
</feature>
<feature type="region of interest" description="Disordered" evidence="7">
    <location>
        <begin position="331"/>
        <end position="367"/>
    </location>
</feature>
<dbReference type="AlphaFoldDB" id="A0A7N0UX84"/>
<feature type="transmembrane region" description="Helical" evidence="6">
    <location>
        <begin position="50"/>
        <end position="67"/>
    </location>
</feature>
<keyword evidence="5 6" id="KW-0472">Membrane</keyword>
<dbReference type="InterPro" id="IPR037185">
    <property type="entry name" value="EmrE-like"/>
</dbReference>
<protein>
    <recommendedName>
        <fullName evidence="6">WAT1-related protein</fullName>
    </recommendedName>
</protein>
<dbReference type="Gramene" id="Kaladp0089s0092.1.v1.1">
    <property type="protein sequence ID" value="Kaladp0089s0092.1.v1.1"/>
    <property type="gene ID" value="Kaladp0089s0092.v1.1"/>
</dbReference>
<dbReference type="GO" id="GO:0022857">
    <property type="term" value="F:transmembrane transporter activity"/>
    <property type="evidence" value="ECO:0007669"/>
    <property type="project" value="InterPro"/>
</dbReference>
<dbReference type="SUPFAM" id="SSF103481">
    <property type="entry name" value="Multidrug resistance efflux transporter EmrE"/>
    <property type="match status" value="1"/>
</dbReference>
<feature type="transmembrane region" description="Helical" evidence="6">
    <location>
        <begin position="281"/>
        <end position="301"/>
    </location>
</feature>
<name>A0A7N0UX84_KALFE</name>
<accession>A0A7N0UX84</accession>
<evidence type="ECO:0000256" key="5">
    <source>
        <dbReference type="ARBA" id="ARBA00023136"/>
    </source>
</evidence>
<evidence type="ECO:0000256" key="2">
    <source>
        <dbReference type="ARBA" id="ARBA00007635"/>
    </source>
</evidence>
<dbReference type="OMA" id="GLTINMY"/>
<evidence type="ECO:0000256" key="4">
    <source>
        <dbReference type="ARBA" id="ARBA00022989"/>
    </source>
</evidence>
<feature type="transmembrane region" description="Helical" evidence="6">
    <location>
        <begin position="307"/>
        <end position="326"/>
    </location>
</feature>
<feature type="compositionally biased region" description="Basic and acidic residues" evidence="7">
    <location>
        <begin position="331"/>
        <end position="344"/>
    </location>
</feature>
<feature type="transmembrane region" description="Helical" evidence="6">
    <location>
        <begin position="184"/>
        <end position="204"/>
    </location>
</feature>
<evidence type="ECO:0000256" key="1">
    <source>
        <dbReference type="ARBA" id="ARBA00004141"/>
    </source>
</evidence>
<dbReference type="InterPro" id="IPR000620">
    <property type="entry name" value="EamA_dom"/>
</dbReference>
<reference evidence="9" key="1">
    <citation type="submission" date="2021-01" db="UniProtKB">
        <authorList>
            <consortium name="EnsemblPlants"/>
        </authorList>
    </citation>
    <scope>IDENTIFICATION</scope>
</reference>
<keyword evidence="4 6" id="KW-1133">Transmembrane helix</keyword>
<comment type="subcellular location">
    <subcellularLocation>
        <location evidence="1 6">Membrane</location>
        <topology evidence="1 6">Multi-pass membrane protein</topology>
    </subcellularLocation>
</comment>
<feature type="compositionally biased region" description="Basic and acidic residues" evidence="7">
    <location>
        <begin position="357"/>
        <end position="367"/>
    </location>
</feature>
<feature type="transmembrane region" description="Helical" evidence="6">
    <location>
        <begin position="142"/>
        <end position="160"/>
    </location>
</feature>
<feature type="transmembrane region" description="Helical" evidence="6">
    <location>
        <begin position="17"/>
        <end position="38"/>
    </location>
</feature>
<keyword evidence="10" id="KW-1185">Reference proteome</keyword>
<dbReference type="GO" id="GO:0016020">
    <property type="term" value="C:membrane"/>
    <property type="evidence" value="ECO:0007669"/>
    <property type="project" value="UniProtKB-SubCell"/>
</dbReference>
<evidence type="ECO:0000313" key="10">
    <source>
        <dbReference type="Proteomes" id="UP000594263"/>
    </source>
</evidence>
<feature type="domain" description="EamA" evidence="8">
    <location>
        <begin position="186"/>
        <end position="324"/>
    </location>
</feature>
<proteinExistence type="inferred from homology"/>
<evidence type="ECO:0000259" key="8">
    <source>
        <dbReference type="Pfam" id="PF00892"/>
    </source>
</evidence>
<feature type="transmembrane region" description="Helical" evidence="6">
    <location>
        <begin position="79"/>
        <end position="99"/>
    </location>
</feature>
<feature type="transmembrane region" description="Helical" evidence="6">
    <location>
        <begin position="111"/>
        <end position="130"/>
    </location>
</feature>
<evidence type="ECO:0000313" key="9">
    <source>
        <dbReference type="EnsemblPlants" id="Kaladp0089s0092.1.v1.1"/>
    </source>
</evidence>
<dbReference type="Proteomes" id="UP000594263">
    <property type="component" value="Unplaced"/>
</dbReference>
<comment type="similarity">
    <text evidence="2 6">Belongs to the drug/metabolite transporter (DMT) superfamily. Plant drug/metabolite exporter (P-DME) (TC 2.A.7.4) family.</text>
</comment>